<keyword evidence="10" id="KW-1133">Transmembrane helix</keyword>
<dbReference type="GO" id="GO:0005506">
    <property type="term" value="F:iron ion binding"/>
    <property type="evidence" value="ECO:0007669"/>
    <property type="project" value="InterPro"/>
</dbReference>
<dbReference type="PRINTS" id="PR00464">
    <property type="entry name" value="EP450II"/>
</dbReference>
<gene>
    <name evidence="11" type="ORF">K491DRAFT_784730</name>
</gene>
<dbReference type="GO" id="GO:0016712">
    <property type="term" value="F:oxidoreductase activity, acting on paired donors, with incorporation or reduction of molecular oxygen, reduced flavin or flavoprotein as one donor, and incorporation of one atom of oxygen"/>
    <property type="evidence" value="ECO:0007669"/>
    <property type="project" value="InterPro"/>
</dbReference>
<dbReference type="PROSITE" id="PS00086">
    <property type="entry name" value="CYTOCHROME_P450"/>
    <property type="match status" value="1"/>
</dbReference>
<evidence type="ECO:0000256" key="2">
    <source>
        <dbReference type="ARBA" id="ARBA00010617"/>
    </source>
</evidence>
<evidence type="ECO:0000313" key="11">
    <source>
        <dbReference type="EMBL" id="KAF2647428.1"/>
    </source>
</evidence>
<keyword evidence="7 9" id="KW-0503">Monooxygenase</keyword>
<accession>A0A6A6SM30</accession>
<sequence length="486" mass="55710">MIRVSLYDAIPFVTLLILAFLLSPNAIRWYSRRTLARRYGCKKPPIVHFDLAPINAKAAQEHTFLETTKRLFDEHGKTFKATRFGRTFIRTCDPEVTKAVLSTHFENFGMQPIRYEGRDGFFGDGMLATDGHQWKRSRTLIRPTFDNAHIANFDRLRSRVDRFIEILPRDGSTIDMFPLLKRLTLDISSEFIFGRSMNALSSPEACQDFIDAFKAALKDVATPPKQRSPDYERTCKEVHDLIEHRIEEAFERVADTGEKDIDIKHVRIVDDLARATQDKHTLKHLVLSVFSPAHDAVAVAVTNAIFHLARNANCWTKLRAEISLVGSRPLTYELLNSFQYLSWVLKETHRITPLNAGTLRECLSTTVLPCGGGNDGLSPLLVEKGDLIDTNWYAKHRARAFWGEDADEFRPERWAIIRPSWEYTPFSGGPRICPAIRLVNTECEYILATIVREFERLENRDEVLEWVEERRLTFQSLNGAKVGLIC</sequence>
<keyword evidence="5 9" id="KW-0560">Oxidoreductase</keyword>
<dbReference type="InterPro" id="IPR047146">
    <property type="entry name" value="Cyt_P450_E_CYP52_fungi"/>
</dbReference>
<organism evidence="11 12">
    <name type="scientific">Lophiostoma macrostomum CBS 122681</name>
    <dbReference type="NCBI Taxonomy" id="1314788"/>
    <lineage>
        <taxon>Eukaryota</taxon>
        <taxon>Fungi</taxon>
        <taxon>Dikarya</taxon>
        <taxon>Ascomycota</taxon>
        <taxon>Pezizomycotina</taxon>
        <taxon>Dothideomycetes</taxon>
        <taxon>Pleosporomycetidae</taxon>
        <taxon>Pleosporales</taxon>
        <taxon>Lophiostomataceae</taxon>
        <taxon>Lophiostoma</taxon>
    </lineage>
</organism>
<keyword evidence="12" id="KW-1185">Reference proteome</keyword>
<comment type="similarity">
    <text evidence="2 9">Belongs to the cytochrome P450 family.</text>
</comment>
<dbReference type="Pfam" id="PF00067">
    <property type="entry name" value="p450"/>
    <property type="match status" value="1"/>
</dbReference>
<evidence type="ECO:0000256" key="3">
    <source>
        <dbReference type="ARBA" id="ARBA00022617"/>
    </source>
</evidence>
<dbReference type="InterPro" id="IPR001128">
    <property type="entry name" value="Cyt_P450"/>
</dbReference>
<dbReference type="Proteomes" id="UP000799324">
    <property type="component" value="Unassembled WGS sequence"/>
</dbReference>
<dbReference type="GO" id="GO:0020037">
    <property type="term" value="F:heme binding"/>
    <property type="evidence" value="ECO:0007669"/>
    <property type="project" value="InterPro"/>
</dbReference>
<dbReference type="AlphaFoldDB" id="A0A6A6SM30"/>
<evidence type="ECO:0000256" key="1">
    <source>
        <dbReference type="ARBA" id="ARBA00001971"/>
    </source>
</evidence>
<keyword evidence="3 8" id="KW-0349">Heme</keyword>
<feature type="transmembrane region" description="Helical" evidence="10">
    <location>
        <begin position="6"/>
        <end position="27"/>
    </location>
</feature>
<name>A0A6A6SM30_9PLEO</name>
<reference evidence="11" key="1">
    <citation type="journal article" date="2020" name="Stud. Mycol.">
        <title>101 Dothideomycetes genomes: a test case for predicting lifestyles and emergence of pathogens.</title>
        <authorList>
            <person name="Haridas S."/>
            <person name="Albert R."/>
            <person name="Binder M."/>
            <person name="Bloem J."/>
            <person name="Labutti K."/>
            <person name="Salamov A."/>
            <person name="Andreopoulos B."/>
            <person name="Baker S."/>
            <person name="Barry K."/>
            <person name="Bills G."/>
            <person name="Bluhm B."/>
            <person name="Cannon C."/>
            <person name="Castanera R."/>
            <person name="Culley D."/>
            <person name="Daum C."/>
            <person name="Ezra D."/>
            <person name="Gonzalez J."/>
            <person name="Henrissat B."/>
            <person name="Kuo A."/>
            <person name="Liang C."/>
            <person name="Lipzen A."/>
            <person name="Lutzoni F."/>
            <person name="Magnuson J."/>
            <person name="Mondo S."/>
            <person name="Nolan M."/>
            <person name="Ohm R."/>
            <person name="Pangilinan J."/>
            <person name="Park H.-J."/>
            <person name="Ramirez L."/>
            <person name="Alfaro M."/>
            <person name="Sun H."/>
            <person name="Tritt A."/>
            <person name="Yoshinaga Y."/>
            <person name="Zwiers L.-H."/>
            <person name="Turgeon B."/>
            <person name="Goodwin S."/>
            <person name="Spatafora J."/>
            <person name="Crous P."/>
            <person name="Grigoriev I."/>
        </authorList>
    </citation>
    <scope>NUCLEOTIDE SEQUENCE</scope>
    <source>
        <strain evidence="11">CBS 122681</strain>
    </source>
</reference>
<dbReference type="PANTHER" id="PTHR24287">
    <property type="entry name" value="P450, PUTATIVE (EUROFUNG)-RELATED"/>
    <property type="match status" value="1"/>
</dbReference>
<evidence type="ECO:0000256" key="9">
    <source>
        <dbReference type="RuleBase" id="RU000461"/>
    </source>
</evidence>
<evidence type="ECO:0000256" key="10">
    <source>
        <dbReference type="SAM" id="Phobius"/>
    </source>
</evidence>
<proteinExistence type="inferred from homology"/>
<feature type="binding site" description="axial binding residue" evidence="8">
    <location>
        <position position="433"/>
    </location>
    <ligand>
        <name>heme</name>
        <dbReference type="ChEBI" id="CHEBI:30413"/>
    </ligand>
    <ligandPart>
        <name>Fe</name>
        <dbReference type="ChEBI" id="CHEBI:18248"/>
    </ligandPart>
</feature>
<protein>
    <submittedName>
        <fullName evidence="11">Cytochrome P450</fullName>
    </submittedName>
</protein>
<evidence type="ECO:0000256" key="8">
    <source>
        <dbReference type="PIRSR" id="PIRSR602402-1"/>
    </source>
</evidence>
<dbReference type="InterPro" id="IPR036396">
    <property type="entry name" value="Cyt_P450_sf"/>
</dbReference>
<evidence type="ECO:0000256" key="6">
    <source>
        <dbReference type="ARBA" id="ARBA00023004"/>
    </source>
</evidence>
<comment type="cofactor">
    <cofactor evidence="1 8">
        <name>heme</name>
        <dbReference type="ChEBI" id="CHEBI:30413"/>
    </cofactor>
</comment>
<dbReference type="InterPro" id="IPR002402">
    <property type="entry name" value="Cyt_P450_E_grp-II"/>
</dbReference>
<evidence type="ECO:0000256" key="5">
    <source>
        <dbReference type="ARBA" id="ARBA00023002"/>
    </source>
</evidence>
<dbReference type="InterPro" id="IPR017972">
    <property type="entry name" value="Cyt_P450_CS"/>
</dbReference>
<keyword evidence="4 8" id="KW-0479">Metal-binding</keyword>
<dbReference type="Gene3D" id="1.10.630.10">
    <property type="entry name" value="Cytochrome P450"/>
    <property type="match status" value="1"/>
</dbReference>
<keyword evidence="10" id="KW-0472">Membrane</keyword>
<dbReference type="InterPro" id="IPR002974">
    <property type="entry name" value="Cyt_P450_E_CYP52_ascomycetes"/>
</dbReference>
<dbReference type="SUPFAM" id="SSF48264">
    <property type="entry name" value="Cytochrome P450"/>
    <property type="match status" value="1"/>
</dbReference>
<keyword evidence="10" id="KW-0812">Transmembrane</keyword>
<evidence type="ECO:0000256" key="4">
    <source>
        <dbReference type="ARBA" id="ARBA00022723"/>
    </source>
</evidence>
<dbReference type="EMBL" id="MU004621">
    <property type="protein sequence ID" value="KAF2647428.1"/>
    <property type="molecule type" value="Genomic_DNA"/>
</dbReference>
<evidence type="ECO:0000313" key="12">
    <source>
        <dbReference type="Proteomes" id="UP000799324"/>
    </source>
</evidence>
<dbReference type="PRINTS" id="PR01239">
    <property type="entry name" value="EP450IICYP52"/>
</dbReference>
<evidence type="ECO:0000256" key="7">
    <source>
        <dbReference type="ARBA" id="ARBA00023033"/>
    </source>
</evidence>
<dbReference type="PANTHER" id="PTHR24287:SF19">
    <property type="entry name" value="CYTOCHROME P450"/>
    <property type="match status" value="1"/>
</dbReference>
<dbReference type="OrthoDB" id="1470350at2759"/>
<keyword evidence="6 8" id="KW-0408">Iron</keyword>